<reference evidence="1 2" key="1">
    <citation type="journal article" date="2012" name="Appl. Environ. Microbiol.">
        <title>Short-read sequencing for genomic analysis of the brown rot fungus Fibroporia radiculosa.</title>
        <authorList>
            <person name="Tang J.D."/>
            <person name="Perkins A.D."/>
            <person name="Sonstegard T.S."/>
            <person name="Schroeder S.G."/>
            <person name="Burgess S.C."/>
            <person name="Diehl S.V."/>
        </authorList>
    </citation>
    <scope>NUCLEOTIDE SEQUENCE [LARGE SCALE GENOMIC DNA]</scope>
    <source>
        <strain evidence="1 2">TFFH 294</strain>
    </source>
</reference>
<gene>
    <name evidence="1" type="ORF">FIBRA_07645</name>
</gene>
<dbReference type="HOGENOM" id="CLU_3384745_0_0_1"/>
<organism evidence="1 2">
    <name type="scientific">Fibroporia radiculosa</name>
    <dbReference type="NCBI Taxonomy" id="599839"/>
    <lineage>
        <taxon>Eukaryota</taxon>
        <taxon>Fungi</taxon>
        <taxon>Dikarya</taxon>
        <taxon>Basidiomycota</taxon>
        <taxon>Agaricomycotina</taxon>
        <taxon>Agaricomycetes</taxon>
        <taxon>Polyporales</taxon>
        <taxon>Fibroporiaceae</taxon>
        <taxon>Fibroporia</taxon>
    </lineage>
</organism>
<dbReference type="Proteomes" id="UP000006352">
    <property type="component" value="Unassembled WGS sequence"/>
</dbReference>
<evidence type="ECO:0000313" key="2">
    <source>
        <dbReference type="Proteomes" id="UP000006352"/>
    </source>
</evidence>
<dbReference type="RefSeq" id="XP_012184711.1">
    <property type="nucleotide sequence ID" value="XM_012329321.1"/>
</dbReference>
<dbReference type="InParanoid" id="J4GF70"/>
<dbReference type="EMBL" id="HE797190">
    <property type="protein sequence ID" value="CCM05428.1"/>
    <property type="molecule type" value="Genomic_DNA"/>
</dbReference>
<proteinExistence type="predicted"/>
<protein>
    <submittedName>
        <fullName evidence="1">Uncharacterized protein</fullName>
    </submittedName>
</protein>
<evidence type="ECO:0000313" key="1">
    <source>
        <dbReference type="EMBL" id="CCM05428.1"/>
    </source>
</evidence>
<name>J4GF70_9APHY</name>
<accession>J4GF70</accession>
<keyword evidence="2" id="KW-1185">Reference proteome</keyword>
<dbReference type="AlphaFoldDB" id="J4GF70"/>
<sequence length="33" mass="3769">MLWMASSSSAESRLRDLTELGDRDEERLAEAGW</sequence>
<dbReference type="GeneID" id="24100339"/>